<accession>A0A5C3KFD3</accession>
<evidence type="ECO:0000313" key="2">
    <source>
        <dbReference type="Proteomes" id="UP000307440"/>
    </source>
</evidence>
<evidence type="ECO:0008006" key="3">
    <source>
        <dbReference type="Google" id="ProtNLM"/>
    </source>
</evidence>
<keyword evidence="2" id="KW-1185">Reference proteome</keyword>
<reference evidence="1 2" key="1">
    <citation type="journal article" date="2019" name="Nat. Ecol. Evol.">
        <title>Megaphylogeny resolves global patterns of mushroom evolution.</title>
        <authorList>
            <person name="Varga T."/>
            <person name="Krizsan K."/>
            <person name="Foldi C."/>
            <person name="Dima B."/>
            <person name="Sanchez-Garcia M."/>
            <person name="Sanchez-Ramirez S."/>
            <person name="Szollosi G.J."/>
            <person name="Szarkandi J.G."/>
            <person name="Papp V."/>
            <person name="Albert L."/>
            <person name="Andreopoulos W."/>
            <person name="Angelini C."/>
            <person name="Antonin V."/>
            <person name="Barry K.W."/>
            <person name="Bougher N.L."/>
            <person name="Buchanan P."/>
            <person name="Buyck B."/>
            <person name="Bense V."/>
            <person name="Catcheside P."/>
            <person name="Chovatia M."/>
            <person name="Cooper J."/>
            <person name="Damon W."/>
            <person name="Desjardin D."/>
            <person name="Finy P."/>
            <person name="Geml J."/>
            <person name="Haridas S."/>
            <person name="Hughes K."/>
            <person name="Justo A."/>
            <person name="Karasinski D."/>
            <person name="Kautmanova I."/>
            <person name="Kiss B."/>
            <person name="Kocsube S."/>
            <person name="Kotiranta H."/>
            <person name="LaButti K.M."/>
            <person name="Lechner B.E."/>
            <person name="Liimatainen K."/>
            <person name="Lipzen A."/>
            <person name="Lukacs Z."/>
            <person name="Mihaltcheva S."/>
            <person name="Morgado L.N."/>
            <person name="Niskanen T."/>
            <person name="Noordeloos M.E."/>
            <person name="Ohm R.A."/>
            <person name="Ortiz-Santana B."/>
            <person name="Ovrebo C."/>
            <person name="Racz N."/>
            <person name="Riley R."/>
            <person name="Savchenko A."/>
            <person name="Shiryaev A."/>
            <person name="Soop K."/>
            <person name="Spirin V."/>
            <person name="Szebenyi C."/>
            <person name="Tomsovsky M."/>
            <person name="Tulloss R.E."/>
            <person name="Uehling J."/>
            <person name="Grigoriev I.V."/>
            <person name="Vagvolgyi C."/>
            <person name="Papp T."/>
            <person name="Martin F.M."/>
            <person name="Miettinen O."/>
            <person name="Hibbett D.S."/>
            <person name="Nagy L.G."/>
        </authorList>
    </citation>
    <scope>NUCLEOTIDE SEQUENCE [LARGE SCALE GENOMIC DNA]</scope>
    <source>
        <strain evidence="1 2">CBS 121175</strain>
    </source>
</reference>
<evidence type="ECO:0000313" key="1">
    <source>
        <dbReference type="EMBL" id="TFK18761.1"/>
    </source>
</evidence>
<name>A0A5C3KFD3_COPMA</name>
<dbReference type="EMBL" id="ML210380">
    <property type="protein sequence ID" value="TFK18761.1"/>
    <property type="molecule type" value="Genomic_DNA"/>
</dbReference>
<organism evidence="1 2">
    <name type="scientific">Coprinopsis marcescibilis</name>
    <name type="common">Agaric fungus</name>
    <name type="synonym">Psathyrella marcescibilis</name>
    <dbReference type="NCBI Taxonomy" id="230819"/>
    <lineage>
        <taxon>Eukaryota</taxon>
        <taxon>Fungi</taxon>
        <taxon>Dikarya</taxon>
        <taxon>Basidiomycota</taxon>
        <taxon>Agaricomycotina</taxon>
        <taxon>Agaricomycetes</taxon>
        <taxon>Agaricomycetidae</taxon>
        <taxon>Agaricales</taxon>
        <taxon>Agaricineae</taxon>
        <taxon>Psathyrellaceae</taxon>
        <taxon>Coprinopsis</taxon>
    </lineage>
</organism>
<proteinExistence type="predicted"/>
<dbReference type="Proteomes" id="UP000307440">
    <property type="component" value="Unassembled WGS sequence"/>
</dbReference>
<dbReference type="AlphaFoldDB" id="A0A5C3KFD3"/>
<gene>
    <name evidence="1" type="ORF">FA15DRAFT_243628</name>
</gene>
<protein>
    <recommendedName>
        <fullName evidence="3">F-box domain-containing protein</fullName>
    </recommendedName>
</protein>
<sequence length="56" mass="6340">MEPLPAELISHIVVHLSDDSSLRATSLASSRLLEPAQILLFRKLELQRPRRYGDPC</sequence>